<sequence>MTRHIKTAISGVALAAAMAAAPAAAELKWDNASGGYVKIYGQVSPAWQSVDDGVQSKDTLVDNAHSNTRVGLWVVQPIYQGTFKFNFETALGLRSSGGVSQTNTPKGADWDRTDLRKVDFSYASDSWGTLYVGQGSMASDGIADMSFGGNGMTTYNGIGDFAGAFQFRTAAGALSGVTVGSVNPSLDGGRQGRVRYDTPSFNGFSVALAAGTDVLTPGNSDKYYDIALRYSGEFDGTQVKGGIGFSRRDRGGVDRDDTFGAVAVKFRSGLNFAVAGGSRENDGNYTYVLAGYESQFLSIGATSFAIDYYNGSDFGLAGRESKTLGVGVNQNIDSINTQVYLGYRNHQLSDPGTSYKDVDAFLVGARWKF</sequence>
<reference evidence="2 3" key="1">
    <citation type="submission" date="2022-10" db="EMBL/GenBank/DDBJ databases">
        <title>Ruegeria sp. nov., isolated from ocean surface sediments.</title>
        <authorList>
            <person name="He W."/>
            <person name="Xue H.-P."/>
            <person name="Zhang D.-F."/>
        </authorList>
    </citation>
    <scope>NUCLEOTIDE SEQUENCE [LARGE SCALE GENOMIC DNA]</scope>
    <source>
        <strain evidence="2 3">XHP0148</strain>
    </source>
</reference>
<evidence type="ECO:0000313" key="3">
    <source>
        <dbReference type="Proteomes" id="UP001320899"/>
    </source>
</evidence>
<dbReference type="SUPFAM" id="SSF56935">
    <property type="entry name" value="Porins"/>
    <property type="match status" value="1"/>
</dbReference>
<accession>A0ABT3AEN3</accession>
<keyword evidence="1" id="KW-0732">Signal</keyword>
<dbReference type="RefSeq" id="WP_263826870.1">
    <property type="nucleotide sequence ID" value="NZ_JAOWLB010000001.1"/>
</dbReference>
<name>A0ABT3AEN3_9RHOB</name>
<dbReference type="EMBL" id="JAOWLB010000001">
    <property type="protein sequence ID" value="MCV2887027.1"/>
    <property type="molecule type" value="Genomic_DNA"/>
</dbReference>
<proteinExistence type="predicted"/>
<comment type="caution">
    <text evidence="2">The sequence shown here is derived from an EMBL/GenBank/DDBJ whole genome shotgun (WGS) entry which is preliminary data.</text>
</comment>
<feature type="chain" id="PRO_5046663694" evidence="1">
    <location>
        <begin position="26"/>
        <end position="369"/>
    </location>
</feature>
<evidence type="ECO:0000313" key="2">
    <source>
        <dbReference type="EMBL" id="MCV2887027.1"/>
    </source>
</evidence>
<dbReference type="Gene3D" id="2.40.160.10">
    <property type="entry name" value="Porin"/>
    <property type="match status" value="1"/>
</dbReference>
<protein>
    <submittedName>
        <fullName evidence="2">Porin</fullName>
    </submittedName>
</protein>
<keyword evidence="3" id="KW-1185">Reference proteome</keyword>
<gene>
    <name evidence="2" type="ORF">OE747_01670</name>
</gene>
<dbReference type="Proteomes" id="UP001320899">
    <property type="component" value="Unassembled WGS sequence"/>
</dbReference>
<organism evidence="2 3">
    <name type="scientific">Ruegeria aquimaris</name>
    <dbReference type="NCBI Taxonomy" id="2984333"/>
    <lineage>
        <taxon>Bacteria</taxon>
        <taxon>Pseudomonadati</taxon>
        <taxon>Pseudomonadota</taxon>
        <taxon>Alphaproteobacteria</taxon>
        <taxon>Rhodobacterales</taxon>
        <taxon>Roseobacteraceae</taxon>
        <taxon>Ruegeria</taxon>
    </lineage>
</organism>
<feature type="signal peptide" evidence="1">
    <location>
        <begin position="1"/>
        <end position="25"/>
    </location>
</feature>
<evidence type="ECO:0000256" key="1">
    <source>
        <dbReference type="SAM" id="SignalP"/>
    </source>
</evidence>
<dbReference type="InterPro" id="IPR023614">
    <property type="entry name" value="Porin_dom_sf"/>
</dbReference>